<dbReference type="Proteomes" id="UP001152799">
    <property type="component" value="Chromosome 6"/>
</dbReference>
<dbReference type="AlphaFoldDB" id="A0A9N9MRE3"/>
<keyword evidence="3" id="KW-1185">Reference proteome</keyword>
<dbReference type="Pfam" id="PF23150">
    <property type="entry name" value="CFAP61_dimer"/>
    <property type="match status" value="1"/>
</dbReference>
<accession>A0A9N9MRE3</accession>
<evidence type="ECO:0000259" key="1">
    <source>
        <dbReference type="Pfam" id="PF23150"/>
    </source>
</evidence>
<dbReference type="OrthoDB" id="6765651at2759"/>
<sequence>MYRGEEGTNDSTSSYEILKEMEHVRSHDIDPRLTYAELMDKFSRSIVSAKSRTLKLPSYAGKGNAFAIEVAATHPDHTSSIHYVLESVFECFPDREYCVLSTPTETPMEHWINSSFCRATPRPGSRFPNSLYICHKSSLLGCLECKVASKEHLTEVYNLLSTIPTRAIVLSHFEISMEFEKSPYQCFVFLCEGQIIGTAVVSEEFDIDYIDAQYDISIWVPLHCYKSGSYGVIESLIISPIYHAHGRFFKKELHRLSDYDVLFYKHRASDRGTYKERPVSSLLHWLQPVSPRKMPEYDFKMLSSEGYETTDALTRRDHYALYLSTICSSSNEKIVINSRIVVVGGSNTAHAFLESLLLNHKNPNFKINFNNVAIVSPDGINKKIPRKVNEIFIVQKNFMSEKYMESINLKAYVNVVIGNITTIDRRQKLIIVNDHKMLRYDLLFLMTGEKFQKPLQSYRLPFQENPMNMFLVNCAVDAYNAIKALKELQKDMNVNEDNIIVYGHFLQVYSCLAGLLEYGIPGNKIVLIEPFPYSMNIDKKKRHNISVFNDPDIYHSTMEYIKQQGIRMYSSYYFINWEYWEEENRILSVRFESKHKMLEMSCQAIFFFYDKTISPKIYQVVSQCGLVFDGRLVIDSNCKTNDDRIYAAGTLTKYSRKYYAQNLVHKFFNRVEIGTKLGERIRNLLVPGFVKKTDPKTHDFNFHLEIRDRLVTKYEKPIMRYCRLPGELYYLSIVKPGRRIPLESASSMENYGQVFITGSCRNLDHQGFFKIHFNEFNKVETITCLTKFPIDIKNIHCLWGKHEKLLNNLQLRFEMMLITDFFEYFKQPWAYAIYHDRFEILFWRI</sequence>
<proteinExistence type="predicted"/>
<dbReference type="SUPFAM" id="SSF51905">
    <property type="entry name" value="FAD/NAD(P)-binding domain"/>
    <property type="match status" value="1"/>
</dbReference>
<evidence type="ECO:0000313" key="3">
    <source>
        <dbReference type="Proteomes" id="UP001152799"/>
    </source>
</evidence>
<dbReference type="InterPro" id="IPR038884">
    <property type="entry name" value="CFAP61"/>
</dbReference>
<name>A0A9N9MRE3_9CUCU</name>
<reference evidence="2" key="1">
    <citation type="submission" date="2022-01" db="EMBL/GenBank/DDBJ databases">
        <authorList>
            <person name="King R."/>
        </authorList>
    </citation>
    <scope>NUCLEOTIDE SEQUENCE</scope>
</reference>
<dbReference type="Gene3D" id="3.50.50.60">
    <property type="entry name" value="FAD/NAD(P)-binding domain"/>
    <property type="match status" value="2"/>
</dbReference>
<dbReference type="InterPro" id="IPR056299">
    <property type="entry name" value="CFAP61_dimer"/>
</dbReference>
<dbReference type="EMBL" id="OU892282">
    <property type="protein sequence ID" value="CAG9770000.1"/>
    <property type="molecule type" value="Genomic_DNA"/>
</dbReference>
<protein>
    <recommendedName>
        <fullName evidence="1">CFAP61 dimerisation domain-containing protein</fullName>
    </recommendedName>
</protein>
<evidence type="ECO:0000313" key="2">
    <source>
        <dbReference type="EMBL" id="CAG9770000.1"/>
    </source>
</evidence>
<gene>
    <name evidence="2" type="ORF">CEUTPL_LOCUS10471</name>
</gene>
<dbReference type="InterPro" id="IPR036188">
    <property type="entry name" value="FAD/NAD-bd_sf"/>
</dbReference>
<dbReference type="PANTHER" id="PTHR21178:SF8">
    <property type="entry name" value="CILIA- AND FLAGELLA-ASSOCIATED PROTEIN 61"/>
    <property type="match status" value="1"/>
</dbReference>
<feature type="domain" description="CFAP61 dimerisation" evidence="1">
    <location>
        <begin position="713"/>
        <end position="833"/>
    </location>
</feature>
<dbReference type="PANTHER" id="PTHR21178">
    <property type="entry name" value="CILIA- AND FLAGELLA-ASSOCIATED PROTEIN 61"/>
    <property type="match status" value="1"/>
</dbReference>
<organism evidence="2 3">
    <name type="scientific">Ceutorhynchus assimilis</name>
    <name type="common">cabbage seed weevil</name>
    <dbReference type="NCBI Taxonomy" id="467358"/>
    <lineage>
        <taxon>Eukaryota</taxon>
        <taxon>Metazoa</taxon>
        <taxon>Ecdysozoa</taxon>
        <taxon>Arthropoda</taxon>
        <taxon>Hexapoda</taxon>
        <taxon>Insecta</taxon>
        <taxon>Pterygota</taxon>
        <taxon>Neoptera</taxon>
        <taxon>Endopterygota</taxon>
        <taxon>Coleoptera</taxon>
        <taxon>Polyphaga</taxon>
        <taxon>Cucujiformia</taxon>
        <taxon>Curculionidae</taxon>
        <taxon>Ceutorhynchinae</taxon>
        <taxon>Ceutorhynchus</taxon>
    </lineage>
</organism>